<dbReference type="Proteomes" id="UP000034764">
    <property type="component" value="Unassembled WGS sequence"/>
</dbReference>
<dbReference type="Gene3D" id="3.90.930.12">
    <property type="entry name" value="Ribosomal protein L6, alpha-beta domain"/>
    <property type="match status" value="2"/>
</dbReference>
<dbReference type="InterPro" id="IPR000702">
    <property type="entry name" value="Ribosomal_uL6-like"/>
</dbReference>
<comment type="similarity">
    <text evidence="1 4 5">Belongs to the universal ribosomal protein uL6 family.</text>
</comment>
<keyword evidence="2 4" id="KW-0689">Ribosomal protein</keyword>
<dbReference type="SUPFAM" id="SSF56053">
    <property type="entry name" value="Ribosomal protein L6"/>
    <property type="match status" value="2"/>
</dbReference>
<evidence type="ECO:0000256" key="3">
    <source>
        <dbReference type="ARBA" id="ARBA00023274"/>
    </source>
</evidence>
<comment type="subunit">
    <text evidence="4">Part of the 50S ribosomal subunit.</text>
</comment>
<keyword evidence="4 6" id="KW-0699">rRNA-binding</keyword>
<feature type="domain" description="Large ribosomal subunit protein uL6 alpha-beta" evidence="7">
    <location>
        <begin position="11"/>
        <end position="86"/>
    </location>
</feature>
<dbReference type="InterPro" id="IPR019906">
    <property type="entry name" value="Ribosomal_uL6_bac-type"/>
</dbReference>
<dbReference type="Pfam" id="PF00347">
    <property type="entry name" value="Ribosomal_L6"/>
    <property type="match status" value="2"/>
</dbReference>
<evidence type="ECO:0000256" key="4">
    <source>
        <dbReference type="HAMAP-Rule" id="MF_01365"/>
    </source>
</evidence>
<reference evidence="8 9" key="1">
    <citation type="journal article" date="2015" name="Nature">
        <title>rRNA introns, odd ribosomes, and small enigmatic genomes across a large radiation of phyla.</title>
        <authorList>
            <person name="Brown C.T."/>
            <person name="Hug L.A."/>
            <person name="Thomas B.C."/>
            <person name="Sharon I."/>
            <person name="Castelle C.J."/>
            <person name="Singh A."/>
            <person name="Wilkins M.J."/>
            <person name="Williams K.H."/>
            <person name="Banfield J.F."/>
        </authorList>
    </citation>
    <scope>NUCLEOTIDE SEQUENCE [LARGE SCALE GENOMIC DNA]</scope>
</reference>
<organism evidence="8 9">
    <name type="scientific">Candidatus Yanofskybacteria bacterium GW2011_GWD2_39_48</name>
    <dbReference type="NCBI Taxonomy" id="1619031"/>
    <lineage>
        <taxon>Bacteria</taxon>
        <taxon>Candidatus Yanofskyibacteriota</taxon>
    </lineage>
</organism>
<accession>A0A0G0SCI7</accession>
<dbReference type="FunFam" id="3.90.930.12:FF:000001">
    <property type="entry name" value="50S ribosomal protein L6"/>
    <property type="match status" value="1"/>
</dbReference>
<dbReference type="GO" id="GO:0019843">
    <property type="term" value="F:rRNA binding"/>
    <property type="evidence" value="ECO:0007669"/>
    <property type="project" value="UniProtKB-UniRule"/>
</dbReference>
<evidence type="ECO:0000256" key="5">
    <source>
        <dbReference type="RuleBase" id="RU003869"/>
    </source>
</evidence>
<dbReference type="AlphaFoldDB" id="A0A0G0SCI7"/>
<comment type="function">
    <text evidence="4 6">This protein binds to the 23S rRNA, and is important in its secondary structure. It is located near the subunit interface in the base of the L7/L12 stalk, and near the tRNA binding site of the peptidyltransferase center.</text>
</comment>
<evidence type="ECO:0000256" key="2">
    <source>
        <dbReference type="ARBA" id="ARBA00022980"/>
    </source>
</evidence>
<evidence type="ECO:0000256" key="6">
    <source>
        <dbReference type="RuleBase" id="RU003870"/>
    </source>
</evidence>
<dbReference type="HAMAP" id="MF_01365_B">
    <property type="entry name" value="Ribosomal_uL6_B"/>
    <property type="match status" value="1"/>
</dbReference>
<proteinExistence type="inferred from homology"/>
<evidence type="ECO:0000256" key="1">
    <source>
        <dbReference type="ARBA" id="ARBA00009356"/>
    </source>
</evidence>
<dbReference type="EMBL" id="LBXD01000020">
    <property type="protein sequence ID" value="KKR23397.1"/>
    <property type="molecule type" value="Genomic_DNA"/>
</dbReference>
<dbReference type="PRINTS" id="PR00059">
    <property type="entry name" value="RIBOSOMALL6"/>
</dbReference>
<gene>
    <name evidence="4" type="primary">rplF</name>
    <name evidence="8" type="ORF">UT53_C0020G0003</name>
</gene>
<comment type="caution">
    <text evidence="8">The sequence shown here is derived from an EMBL/GenBank/DDBJ whole genome shotgun (WGS) entry which is preliminary data.</text>
</comment>
<dbReference type="GO" id="GO:0003735">
    <property type="term" value="F:structural constituent of ribosome"/>
    <property type="evidence" value="ECO:0007669"/>
    <property type="project" value="UniProtKB-UniRule"/>
</dbReference>
<dbReference type="InterPro" id="IPR020040">
    <property type="entry name" value="Ribosomal_uL6_a/b-dom"/>
</dbReference>
<keyword evidence="3 4" id="KW-0687">Ribonucleoprotein</keyword>
<dbReference type="GO" id="GO:0022625">
    <property type="term" value="C:cytosolic large ribosomal subunit"/>
    <property type="evidence" value="ECO:0007669"/>
    <property type="project" value="UniProtKB-UniRule"/>
</dbReference>
<sequence length="184" mass="19897">MSKVGKKQINIPSGVEIKLNGNLITVKGPKGELKNIFSDSLMIEIKDNTLQILPSGIVKKMKGEVFAFWGLSRALIQNMILGVTDGFEKSLDFQGVGYKAVVKGNDLVLELGYSHPITITAPNGIAFRVEKNSIKVAGIDKDLVGRIAAQIRSKRKPEPYQGSGVKYSGEVLRRKAGKKAASTA</sequence>
<dbReference type="NCBIfam" id="TIGR03654">
    <property type="entry name" value="L6_bact"/>
    <property type="match status" value="1"/>
</dbReference>
<evidence type="ECO:0000259" key="7">
    <source>
        <dbReference type="Pfam" id="PF00347"/>
    </source>
</evidence>
<protein>
    <recommendedName>
        <fullName evidence="4">Large ribosomal subunit protein uL6</fullName>
    </recommendedName>
</protein>
<dbReference type="PATRIC" id="fig|1619031.3.peg.377"/>
<dbReference type="PANTHER" id="PTHR11655:SF14">
    <property type="entry name" value="LARGE RIBOSOMAL SUBUNIT PROTEIN UL6M"/>
    <property type="match status" value="1"/>
</dbReference>
<dbReference type="GO" id="GO:0002181">
    <property type="term" value="P:cytoplasmic translation"/>
    <property type="evidence" value="ECO:0007669"/>
    <property type="project" value="TreeGrafter"/>
</dbReference>
<name>A0A0G0SCI7_9BACT</name>
<evidence type="ECO:0000313" key="8">
    <source>
        <dbReference type="EMBL" id="KKR23397.1"/>
    </source>
</evidence>
<dbReference type="InterPro" id="IPR036789">
    <property type="entry name" value="Ribosomal_uL6-like_a/b-dom_sf"/>
</dbReference>
<evidence type="ECO:0000313" key="9">
    <source>
        <dbReference type="Proteomes" id="UP000034764"/>
    </source>
</evidence>
<feature type="domain" description="Large ribosomal subunit protein uL6 alpha-beta" evidence="7">
    <location>
        <begin position="95"/>
        <end position="167"/>
    </location>
</feature>
<dbReference type="PANTHER" id="PTHR11655">
    <property type="entry name" value="60S/50S RIBOSOMAL PROTEIN L6/L9"/>
    <property type="match status" value="1"/>
</dbReference>
<keyword evidence="4 6" id="KW-0694">RNA-binding</keyword>
<dbReference type="PIRSF" id="PIRSF002162">
    <property type="entry name" value="Ribosomal_L6"/>
    <property type="match status" value="1"/>
</dbReference>